<evidence type="ECO:0000256" key="1">
    <source>
        <dbReference type="ARBA" id="ARBA00010007"/>
    </source>
</evidence>
<dbReference type="SUPFAM" id="SSF52833">
    <property type="entry name" value="Thioredoxin-like"/>
    <property type="match status" value="1"/>
</dbReference>
<dbReference type="InterPro" id="IPR005955">
    <property type="entry name" value="GST_Zeta"/>
</dbReference>
<organism evidence="4 5">
    <name type="scientific">Hypericibacter adhaerens</name>
    <dbReference type="NCBI Taxonomy" id="2602016"/>
    <lineage>
        <taxon>Bacteria</taxon>
        <taxon>Pseudomonadati</taxon>
        <taxon>Pseudomonadota</taxon>
        <taxon>Alphaproteobacteria</taxon>
        <taxon>Rhodospirillales</taxon>
        <taxon>Dongiaceae</taxon>
        <taxon>Hypericibacter</taxon>
    </lineage>
</organism>
<dbReference type="Proteomes" id="UP000325797">
    <property type="component" value="Chromosome"/>
</dbReference>
<dbReference type="GO" id="GO:0004364">
    <property type="term" value="F:glutathione transferase activity"/>
    <property type="evidence" value="ECO:0007669"/>
    <property type="project" value="TreeGrafter"/>
</dbReference>
<dbReference type="SFLD" id="SFLDS00019">
    <property type="entry name" value="Glutathione_Transferase_(cytos"/>
    <property type="match status" value="1"/>
</dbReference>
<name>A0A5J6MUL6_9PROT</name>
<dbReference type="NCBIfam" id="TIGR01262">
    <property type="entry name" value="maiA"/>
    <property type="match status" value="1"/>
</dbReference>
<dbReference type="PANTHER" id="PTHR42673">
    <property type="entry name" value="MALEYLACETOACETATE ISOMERASE"/>
    <property type="match status" value="1"/>
</dbReference>
<sequence>MSQAPMQLYGYFRSSAAYRVRIALALKGLAYESRPVNLRTGEHAFPEYQAVNPQCLVPTLVTFAHSLTQSLAIIEYLEEIHPEPPLLPRQPLERARVRALALTVACDIHPINNLRVTHYLADPLDQDEAVRQRWSQHWIGLGFEAIERELAASAFTGRFCHGDEPGLADLCLIPQVYNARRVAAPLDAYPTILRIDAACRQHPAFQAARPEAQPDAPPELRN</sequence>
<dbReference type="InterPro" id="IPR036249">
    <property type="entry name" value="Thioredoxin-like_sf"/>
</dbReference>
<dbReference type="SFLD" id="SFLDG00358">
    <property type="entry name" value="Main_(cytGST)"/>
    <property type="match status" value="1"/>
</dbReference>
<dbReference type="InterPro" id="IPR034333">
    <property type="entry name" value="GST_Zeta_N"/>
</dbReference>
<keyword evidence="5" id="KW-1185">Reference proteome</keyword>
<dbReference type="KEGG" id="hadh:FRZ61_12830"/>
<dbReference type="Gene3D" id="3.40.30.10">
    <property type="entry name" value="Glutaredoxin"/>
    <property type="match status" value="1"/>
</dbReference>
<dbReference type="Pfam" id="PF13417">
    <property type="entry name" value="GST_N_3"/>
    <property type="match status" value="1"/>
</dbReference>
<dbReference type="AlphaFoldDB" id="A0A5J6MUL6"/>
<keyword evidence="4" id="KW-0413">Isomerase</keyword>
<dbReference type="PANTHER" id="PTHR42673:SF21">
    <property type="entry name" value="GLUTATHIONE S-TRANSFERASE YFCF"/>
    <property type="match status" value="1"/>
</dbReference>
<dbReference type="Gene3D" id="1.20.1050.10">
    <property type="match status" value="1"/>
</dbReference>
<reference evidence="4 5" key="1">
    <citation type="submission" date="2019-08" db="EMBL/GenBank/DDBJ databases">
        <title>Hyperibacter terrae gen. nov., sp. nov. and Hyperibacter viscosus sp. nov., two new members in the family Rhodospirillaceae isolated from the rhizosphere of Hypericum perforatum.</title>
        <authorList>
            <person name="Noviana Z."/>
        </authorList>
    </citation>
    <scope>NUCLEOTIDE SEQUENCE [LARGE SCALE GENOMIC DNA]</scope>
    <source>
        <strain evidence="4 5">R5959</strain>
    </source>
</reference>
<dbReference type="InterPro" id="IPR010987">
    <property type="entry name" value="Glutathione-S-Trfase_C-like"/>
</dbReference>
<evidence type="ECO:0000313" key="5">
    <source>
        <dbReference type="Proteomes" id="UP000325797"/>
    </source>
</evidence>
<dbReference type="InterPro" id="IPR036282">
    <property type="entry name" value="Glutathione-S-Trfase_C_sf"/>
</dbReference>
<gene>
    <name evidence="4" type="ORF">FRZ61_12830</name>
</gene>
<dbReference type="CDD" id="cd03191">
    <property type="entry name" value="GST_C_Zeta"/>
    <property type="match status" value="1"/>
</dbReference>
<dbReference type="InterPro" id="IPR004045">
    <property type="entry name" value="Glutathione_S-Trfase_N"/>
</dbReference>
<dbReference type="PROSITE" id="PS50404">
    <property type="entry name" value="GST_NTER"/>
    <property type="match status" value="1"/>
</dbReference>
<proteinExistence type="inferred from homology"/>
<dbReference type="GO" id="GO:0016034">
    <property type="term" value="F:maleylacetoacetate isomerase activity"/>
    <property type="evidence" value="ECO:0007669"/>
    <property type="project" value="TreeGrafter"/>
</dbReference>
<dbReference type="SUPFAM" id="SSF47616">
    <property type="entry name" value="GST C-terminal domain-like"/>
    <property type="match status" value="1"/>
</dbReference>
<dbReference type="GO" id="GO:0005737">
    <property type="term" value="C:cytoplasm"/>
    <property type="evidence" value="ECO:0007669"/>
    <property type="project" value="InterPro"/>
</dbReference>
<feature type="domain" description="GST C-terminal" evidence="3">
    <location>
        <begin position="90"/>
        <end position="218"/>
    </location>
</feature>
<accession>A0A5J6MUL6</accession>
<evidence type="ECO:0000259" key="3">
    <source>
        <dbReference type="PROSITE" id="PS50405"/>
    </source>
</evidence>
<dbReference type="EMBL" id="CP042582">
    <property type="protein sequence ID" value="QEX21358.1"/>
    <property type="molecule type" value="Genomic_DNA"/>
</dbReference>
<evidence type="ECO:0000313" key="4">
    <source>
        <dbReference type="EMBL" id="QEX21358.1"/>
    </source>
</evidence>
<feature type="domain" description="GST N-terminal" evidence="2">
    <location>
        <begin position="4"/>
        <end position="85"/>
    </location>
</feature>
<dbReference type="GO" id="GO:0006559">
    <property type="term" value="P:L-phenylalanine catabolic process"/>
    <property type="evidence" value="ECO:0007669"/>
    <property type="project" value="TreeGrafter"/>
</dbReference>
<dbReference type="PROSITE" id="PS50405">
    <property type="entry name" value="GST_CTER"/>
    <property type="match status" value="1"/>
</dbReference>
<dbReference type="InterPro" id="IPR040079">
    <property type="entry name" value="Glutathione_S-Trfase"/>
</dbReference>
<dbReference type="FunFam" id="1.20.1050.10:FF:000017">
    <property type="entry name" value="Maleylacetoacetate isomerase"/>
    <property type="match status" value="1"/>
</dbReference>
<dbReference type="GO" id="GO:0006749">
    <property type="term" value="P:glutathione metabolic process"/>
    <property type="evidence" value="ECO:0007669"/>
    <property type="project" value="TreeGrafter"/>
</dbReference>
<protein>
    <submittedName>
        <fullName evidence="4">Maleylacetoacetate isomerase</fullName>
    </submittedName>
</protein>
<dbReference type="RefSeq" id="WP_318526363.1">
    <property type="nucleotide sequence ID" value="NZ_CP042582.1"/>
</dbReference>
<dbReference type="CDD" id="cd03042">
    <property type="entry name" value="GST_N_Zeta"/>
    <property type="match status" value="1"/>
</dbReference>
<dbReference type="InterPro" id="IPR034330">
    <property type="entry name" value="GST_Zeta_C"/>
</dbReference>
<comment type="similarity">
    <text evidence="1">Belongs to the GST superfamily. Zeta family.</text>
</comment>
<evidence type="ECO:0000259" key="2">
    <source>
        <dbReference type="PROSITE" id="PS50404"/>
    </source>
</evidence>